<protein>
    <submittedName>
        <fullName evidence="2">Uncharacterized protein</fullName>
    </submittedName>
</protein>
<dbReference type="EMBL" id="JXIG01000286">
    <property type="protein sequence ID" value="KIU01499.1"/>
    <property type="molecule type" value="Genomic_DNA"/>
</dbReference>
<dbReference type="Proteomes" id="UP000032274">
    <property type="component" value="Unassembled WGS sequence"/>
</dbReference>
<feature type="region of interest" description="Disordered" evidence="1">
    <location>
        <begin position="1"/>
        <end position="69"/>
    </location>
</feature>
<evidence type="ECO:0000313" key="2">
    <source>
        <dbReference type="EMBL" id="KIU01499.1"/>
    </source>
</evidence>
<dbReference type="AlphaFoldDB" id="A0AA40JQC9"/>
<name>A0AA40JQC9_STAAU</name>
<comment type="caution">
    <text evidence="2">The sequence shown here is derived from an EMBL/GenBank/DDBJ whole genome shotgun (WGS) entry which is preliminary data.</text>
</comment>
<accession>A0AA40JQC9</accession>
<organism evidence="2 3">
    <name type="scientific">Staphylococcus aureus</name>
    <dbReference type="NCBI Taxonomy" id="1280"/>
    <lineage>
        <taxon>Bacteria</taxon>
        <taxon>Bacillati</taxon>
        <taxon>Bacillota</taxon>
        <taxon>Bacilli</taxon>
        <taxon>Bacillales</taxon>
        <taxon>Staphylococcaceae</taxon>
        <taxon>Staphylococcus</taxon>
    </lineage>
</organism>
<evidence type="ECO:0000256" key="1">
    <source>
        <dbReference type="SAM" id="MobiDB-lite"/>
    </source>
</evidence>
<feature type="region of interest" description="Disordered" evidence="1">
    <location>
        <begin position="76"/>
        <end position="95"/>
    </location>
</feature>
<sequence length="141" mass="14292">ESGRGAAGDPAFGGCGVRGLSGRRRLRQAADQGPAAARRQACAAPAHRGAVPERRSGTGAAGPPGRRLRTLVLTGWRPDAGPASRSPQVSVKANHVDAAARPARASAFAADSCLAVGAIDHRSLQECRTAVVKSAALRGGR</sequence>
<evidence type="ECO:0000313" key="3">
    <source>
        <dbReference type="Proteomes" id="UP000032274"/>
    </source>
</evidence>
<proteinExistence type="predicted"/>
<reference evidence="2 3" key="1">
    <citation type="submission" date="2015-01" db="EMBL/GenBank/DDBJ databases">
        <title>Characterization of Swiss Staphylococcus aureus strains involved in food poisoning.</title>
        <authorList>
            <person name="Crovadore J."/>
            <person name="Chablais R."/>
            <person name="Tonacini J."/>
            <person name="Schnyder B."/>
            <person name="Lefort F."/>
        </authorList>
    </citation>
    <scope>NUCLEOTIDE SEQUENCE [LARGE SCALE GENOMIC DNA]</scope>
    <source>
        <strain evidence="2 3">SA-120</strain>
    </source>
</reference>
<gene>
    <name evidence="2" type="ORF">QU38_01305</name>
</gene>
<feature type="compositionally biased region" description="Low complexity" evidence="1">
    <location>
        <begin position="34"/>
        <end position="46"/>
    </location>
</feature>
<feature type="non-terminal residue" evidence="2">
    <location>
        <position position="1"/>
    </location>
</feature>